<dbReference type="RefSeq" id="WP_185884096.1">
    <property type="nucleotide sequence ID" value="NZ_CP060052.1"/>
</dbReference>
<organism evidence="1 2">
    <name type="scientific">Croceicoccus marinus</name>
    <dbReference type="NCBI Taxonomy" id="450378"/>
    <lineage>
        <taxon>Bacteria</taxon>
        <taxon>Pseudomonadati</taxon>
        <taxon>Pseudomonadota</taxon>
        <taxon>Alphaproteobacteria</taxon>
        <taxon>Sphingomonadales</taxon>
        <taxon>Erythrobacteraceae</taxon>
        <taxon>Croceicoccus</taxon>
    </lineage>
</organism>
<proteinExistence type="predicted"/>
<sequence length="106" mass="11658">MPHFLGKFPALRFHGGHDLCRHLTATADADECNALERYERLFHHVESLAADRSPKGVKAVNMASAKRLEAQGPVGDAGAMNTHLPISQWSTASTRPFAPSLERLRL</sequence>
<reference evidence="1 2" key="1">
    <citation type="submission" date="2020-08" db="EMBL/GenBank/DDBJ databases">
        <authorList>
            <person name="Liu G."/>
            <person name="Sun C."/>
        </authorList>
    </citation>
    <scope>NUCLEOTIDE SEQUENCE [LARGE SCALE GENOMIC DNA]</scope>
    <source>
        <strain evidence="1 2">OT19</strain>
    </source>
</reference>
<evidence type="ECO:0000313" key="2">
    <source>
        <dbReference type="Proteomes" id="UP000515297"/>
    </source>
</evidence>
<protein>
    <submittedName>
        <fullName evidence="1">Uncharacterized protein</fullName>
    </submittedName>
</protein>
<name>A0A7G6VSZ2_9SPHN</name>
<dbReference type="Proteomes" id="UP000515297">
    <property type="component" value="Chromosome"/>
</dbReference>
<dbReference type="EMBL" id="CP060052">
    <property type="protein sequence ID" value="QNE04857.1"/>
    <property type="molecule type" value="Genomic_DNA"/>
</dbReference>
<dbReference type="AlphaFoldDB" id="A0A7G6VSZ2"/>
<gene>
    <name evidence="1" type="ORF">H4O24_13155</name>
</gene>
<evidence type="ECO:0000313" key="1">
    <source>
        <dbReference type="EMBL" id="QNE04857.1"/>
    </source>
</evidence>
<accession>A0A7G6VSZ2</accession>